<gene>
    <name evidence="2" type="ORF">F5890DRAFT_1558478</name>
</gene>
<reference evidence="2" key="1">
    <citation type="submission" date="2022-08" db="EMBL/GenBank/DDBJ databases">
        <authorList>
            <consortium name="DOE Joint Genome Institute"/>
            <person name="Min B."/>
            <person name="Riley R."/>
            <person name="Sierra-Patev S."/>
            <person name="Naranjo-Ortiz M."/>
            <person name="Looney B."/>
            <person name="Konkel Z."/>
            <person name="Slot J.C."/>
            <person name="Sakamoto Y."/>
            <person name="Steenwyk J.L."/>
            <person name="Rokas A."/>
            <person name="Carro J."/>
            <person name="Camarero S."/>
            <person name="Ferreira P."/>
            <person name="Molpeceres G."/>
            <person name="Ruiz-Duenas F.J."/>
            <person name="Serrano A."/>
            <person name="Henrissat B."/>
            <person name="Drula E."/>
            <person name="Hughes K.W."/>
            <person name="Mata J.L."/>
            <person name="Ishikawa N.K."/>
            <person name="Vargas-Isla R."/>
            <person name="Ushijima S."/>
            <person name="Smith C.A."/>
            <person name="Ahrendt S."/>
            <person name="Andreopoulos W."/>
            <person name="He G."/>
            <person name="Labutti K."/>
            <person name="Lipzen A."/>
            <person name="Ng V."/>
            <person name="Sandor L."/>
            <person name="Barry K."/>
            <person name="Martinez A.T."/>
            <person name="Xiao Y."/>
            <person name="Gibbons J.G."/>
            <person name="Terashima K."/>
            <person name="Hibbett D.S."/>
            <person name="Grigoriev I.V."/>
        </authorList>
    </citation>
    <scope>NUCLEOTIDE SEQUENCE</scope>
    <source>
        <strain evidence="2">TFB7829</strain>
    </source>
</reference>
<protein>
    <submittedName>
        <fullName evidence="2">Uncharacterized protein</fullName>
    </submittedName>
</protein>
<feature type="region of interest" description="Disordered" evidence="1">
    <location>
        <begin position="1"/>
        <end position="30"/>
    </location>
</feature>
<dbReference type="Proteomes" id="UP001163850">
    <property type="component" value="Unassembled WGS sequence"/>
</dbReference>
<accession>A0AA38UPZ5</accession>
<comment type="caution">
    <text evidence="2">The sequence shown here is derived from an EMBL/GenBank/DDBJ whole genome shotgun (WGS) entry which is preliminary data.</text>
</comment>
<organism evidence="2 3">
    <name type="scientific">Lentinula detonsa</name>
    <dbReference type="NCBI Taxonomy" id="2804962"/>
    <lineage>
        <taxon>Eukaryota</taxon>
        <taxon>Fungi</taxon>
        <taxon>Dikarya</taxon>
        <taxon>Basidiomycota</taxon>
        <taxon>Agaricomycotina</taxon>
        <taxon>Agaricomycetes</taxon>
        <taxon>Agaricomycetidae</taxon>
        <taxon>Agaricales</taxon>
        <taxon>Marasmiineae</taxon>
        <taxon>Omphalotaceae</taxon>
        <taxon>Lentinula</taxon>
    </lineage>
</organism>
<name>A0AA38UPZ5_9AGAR</name>
<evidence type="ECO:0000313" key="3">
    <source>
        <dbReference type="Proteomes" id="UP001163850"/>
    </source>
</evidence>
<sequence>MNIDLDDMADPSFDEEGSTVSVDDQPVEDTSDVLENEEILAKYMEATTLALDGIDLEEIFSLLPNPDLEDVAEGEAGPGPSTTTYRANLKSLWGGQLWQLRV</sequence>
<evidence type="ECO:0000256" key="1">
    <source>
        <dbReference type="SAM" id="MobiDB-lite"/>
    </source>
</evidence>
<feature type="compositionally biased region" description="Acidic residues" evidence="1">
    <location>
        <begin position="1"/>
        <end position="17"/>
    </location>
</feature>
<dbReference type="AlphaFoldDB" id="A0AA38UPZ5"/>
<dbReference type="EMBL" id="MU802296">
    <property type="protein sequence ID" value="KAJ3979647.1"/>
    <property type="molecule type" value="Genomic_DNA"/>
</dbReference>
<evidence type="ECO:0000313" key="2">
    <source>
        <dbReference type="EMBL" id="KAJ3979647.1"/>
    </source>
</evidence>
<proteinExistence type="predicted"/>